<protein>
    <submittedName>
        <fullName evidence="2">Uncharacterized protein</fullName>
    </submittedName>
</protein>
<evidence type="ECO:0000256" key="1">
    <source>
        <dbReference type="SAM" id="Phobius"/>
    </source>
</evidence>
<keyword evidence="1" id="KW-1133">Transmembrane helix</keyword>
<comment type="caution">
    <text evidence="2">The sequence shown here is derived from an EMBL/GenBank/DDBJ whole genome shotgun (WGS) entry which is preliminary data.</text>
</comment>
<dbReference type="RefSeq" id="WP_397557940.1">
    <property type="nucleotide sequence ID" value="NZ_JBIQWL010000010.1"/>
</dbReference>
<sequence>MLKLRFRPANDDSGAVLVTVVIVMLIGFVIAASVAASVMFVVKDNYSNRGRTQAFIAAESGRDVAVAAITAGCSATTFTGTDPIYSTTIYSTNGNQPTSSSDAGVAVGCPTSATRYVVIKSTGTGPNGATVTTDSVYPWQVTYSQQPGGVVTYFSGGFTAGVTHYTGDLVLRDGDFGCNVSGTLDGDLYVLSGNVSFSKACTVNGDIWSSGNVTNNSQQVTVTGNVTTNGYASFTANGGTKIGKNISAKGQVTLSNQGSDVGTVGGAVTSRNSVNIGTNWTVAGLVTPNSGTDPVFDPKLDWLKAATKWIDLDNTGWGTKYSATNVCDLIKNNPNPTITSLLEASGSRLVFDFTSCNLGNGNESVTVALGNVNLARDAVFIVKPTTALTANLTGTIAGGNGTKQLLFIHSDASRAYTNGEPVPNCGNGNQNDTFNASGTFTGDVRVMYYTPCGMTGTATASFSGQLYANDTTHLHANAYTCQSMSWSPAFDQLGCKIKGAGGVAEGSQVQRLGDLVYQTEK</sequence>
<organism evidence="2 3">
    <name type="scientific">Microbacterium alkaliflavum</name>
    <dbReference type="NCBI Taxonomy" id="3248839"/>
    <lineage>
        <taxon>Bacteria</taxon>
        <taxon>Bacillati</taxon>
        <taxon>Actinomycetota</taxon>
        <taxon>Actinomycetes</taxon>
        <taxon>Micrococcales</taxon>
        <taxon>Microbacteriaceae</taxon>
        <taxon>Microbacterium</taxon>
    </lineage>
</organism>
<keyword evidence="1" id="KW-0472">Membrane</keyword>
<feature type="transmembrane region" description="Helical" evidence="1">
    <location>
        <begin position="15"/>
        <end position="42"/>
    </location>
</feature>
<keyword evidence="1" id="KW-0812">Transmembrane</keyword>
<gene>
    <name evidence="2" type="ORF">ACH3VR_19230</name>
</gene>
<name>A0ABW7QGQ1_9MICO</name>
<evidence type="ECO:0000313" key="2">
    <source>
        <dbReference type="EMBL" id="MFH8252509.1"/>
    </source>
</evidence>
<evidence type="ECO:0000313" key="3">
    <source>
        <dbReference type="Proteomes" id="UP001610861"/>
    </source>
</evidence>
<keyword evidence="3" id="KW-1185">Reference proteome</keyword>
<proteinExistence type="predicted"/>
<dbReference type="EMBL" id="JBIQWL010000010">
    <property type="protein sequence ID" value="MFH8252509.1"/>
    <property type="molecule type" value="Genomic_DNA"/>
</dbReference>
<dbReference type="Proteomes" id="UP001610861">
    <property type="component" value="Unassembled WGS sequence"/>
</dbReference>
<reference evidence="2 3" key="1">
    <citation type="submission" date="2024-09" db="EMBL/GenBank/DDBJ databases">
        <authorList>
            <person name="Pan X."/>
        </authorList>
    </citation>
    <scope>NUCLEOTIDE SEQUENCE [LARGE SCALE GENOMIC DNA]</scope>
    <source>
        <strain evidence="2 3">B2969</strain>
    </source>
</reference>
<accession>A0ABW7QGQ1</accession>